<gene>
    <name evidence="2" type="ORF">UT14_C0046G0002</name>
</gene>
<keyword evidence="1" id="KW-1133">Transmembrane helix</keyword>
<dbReference type="AlphaFoldDB" id="A0A0G0PL26"/>
<comment type="caution">
    <text evidence="2">The sequence shown here is derived from an EMBL/GenBank/DDBJ whole genome shotgun (WGS) entry which is preliminary data.</text>
</comment>
<protein>
    <submittedName>
        <fullName evidence="2">Uncharacterized protein</fullName>
    </submittedName>
</protein>
<dbReference type="EMBL" id="LBVR01000046">
    <property type="protein sequence ID" value="KKQ90011.1"/>
    <property type="molecule type" value="Genomic_DNA"/>
</dbReference>
<dbReference type="Proteomes" id="UP000033841">
    <property type="component" value="Unassembled WGS sequence"/>
</dbReference>
<accession>A0A0G0PL26</accession>
<keyword evidence="1" id="KW-0472">Membrane</keyword>
<organism evidence="2 3">
    <name type="scientific">Candidatus Shapirobacteria bacterium GW2011_GWE1_38_92</name>
    <dbReference type="NCBI Taxonomy" id="1618489"/>
    <lineage>
        <taxon>Bacteria</taxon>
        <taxon>Candidatus Shapironibacteriota</taxon>
    </lineage>
</organism>
<name>A0A0G0PL26_9BACT</name>
<evidence type="ECO:0000313" key="2">
    <source>
        <dbReference type="EMBL" id="KKQ90011.1"/>
    </source>
</evidence>
<reference evidence="2 3" key="1">
    <citation type="journal article" date="2015" name="Nature">
        <title>rRNA introns, odd ribosomes, and small enigmatic genomes across a large radiation of phyla.</title>
        <authorList>
            <person name="Brown C.T."/>
            <person name="Hug L.A."/>
            <person name="Thomas B.C."/>
            <person name="Sharon I."/>
            <person name="Castelle C.J."/>
            <person name="Singh A."/>
            <person name="Wilkins M.J."/>
            <person name="Williams K.H."/>
            <person name="Banfield J.F."/>
        </authorList>
    </citation>
    <scope>NUCLEOTIDE SEQUENCE [LARGE SCALE GENOMIC DNA]</scope>
</reference>
<proteinExistence type="predicted"/>
<sequence length="70" mass="7664">MTQNKIDTTGIILLSTFFLLLLFAGYLSYKSIDWNVLKRLESQPLVLPTPIPTQAISTSPTASPSATIKP</sequence>
<feature type="transmembrane region" description="Helical" evidence="1">
    <location>
        <begin position="12"/>
        <end position="29"/>
    </location>
</feature>
<evidence type="ECO:0000313" key="3">
    <source>
        <dbReference type="Proteomes" id="UP000033841"/>
    </source>
</evidence>
<evidence type="ECO:0000256" key="1">
    <source>
        <dbReference type="SAM" id="Phobius"/>
    </source>
</evidence>
<keyword evidence="1" id="KW-0812">Transmembrane</keyword>